<dbReference type="GO" id="GO:0039679">
    <property type="term" value="C:viral occlusion body"/>
    <property type="evidence" value="ECO:0007669"/>
    <property type="project" value="InterPro"/>
</dbReference>
<name>A1YRG7_9ABAC</name>
<protein>
    <submittedName>
        <fullName evidence="1">p10</fullName>
    </submittedName>
</protein>
<evidence type="ECO:0000313" key="2">
    <source>
        <dbReference type="Proteomes" id="UP000214542"/>
    </source>
</evidence>
<dbReference type="Pfam" id="PF05531">
    <property type="entry name" value="NPV_P10"/>
    <property type="match status" value="1"/>
</dbReference>
<reference evidence="1 2" key="1">
    <citation type="journal article" date="2008" name="J. Gen. Virol.">
        <title>Genomic and host range studies of Maruca vitrata nucleopolyhedrovirus.</title>
        <authorList>
            <person name="Chen Y.R."/>
            <person name="Wu C.Y."/>
            <person name="Lee S.T."/>
            <person name="Wu Y.J."/>
            <person name="Lo C.F."/>
            <person name="Tsai M.F."/>
            <person name="Wang C.H."/>
        </authorList>
    </citation>
    <scope>NUCLEOTIDE SEQUENCE [LARGE SCALE GENOMIC DNA]</scope>
</reference>
<dbReference type="InterPro" id="IPR008702">
    <property type="entry name" value="NPV_P10"/>
</dbReference>
<dbReference type="GeneID" id="4642992"/>
<accession>A1YRG7</accession>
<dbReference type="KEGG" id="vg:4642992"/>
<dbReference type="OrthoDB" id="27189at10239"/>
<gene>
    <name evidence="1" type="primary">p10</name>
</gene>
<dbReference type="Proteomes" id="UP000214542">
    <property type="component" value="Segment"/>
</dbReference>
<dbReference type="RefSeq" id="YP_950835.1">
    <property type="nucleotide sequence ID" value="NC_008725.1"/>
</dbReference>
<sequence>MSKPNVLTQILAAVAETNSKVDAIQTQLNGLEDLDGLPAQLTELDTKITDIQSILSGDVPDVPDVPSSNVADK</sequence>
<evidence type="ECO:0000313" key="1">
    <source>
        <dbReference type="EMBL" id="ABM05421.1"/>
    </source>
</evidence>
<organism evidence="1 2">
    <name type="scientific">Maruca vitrata nucleopolyhedrovirus</name>
    <dbReference type="NCBI Taxonomy" id="1307954"/>
    <lineage>
        <taxon>Viruses</taxon>
        <taxon>Viruses incertae sedis</taxon>
        <taxon>Naldaviricetes</taxon>
        <taxon>Lefavirales</taxon>
        <taxon>Baculoviridae</taxon>
        <taxon>Alphabaculovirus</taxon>
        <taxon>Alphabaculovirus mavitratae</taxon>
    </lineage>
</organism>
<keyword evidence="2" id="KW-1185">Reference proteome</keyword>
<dbReference type="EMBL" id="EF125867">
    <property type="protein sequence ID" value="ABM05421.1"/>
    <property type="molecule type" value="Genomic_DNA"/>
</dbReference>
<proteinExistence type="predicted"/>